<protein>
    <recommendedName>
        <fullName evidence="3">Hypervirulence associated protein TUDOR domain-containing protein</fullName>
    </recommendedName>
</protein>
<evidence type="ECO:0000313" key="1">
    <source>
        <dbReference type="EMBL" id="EHK20862.1"/>
    </source>
</evidence>
<evidence type="ECO:0000313" key="2">
    <source>
        <dbReference type="Proteomes" id="UP000007115"/>
    </source>
</evidence>
<organism evidence="1 2">
    <name type="scientific">Hypocrea virens (strain Gv29-8 / FGSC 10586)</name>
    <name type="common">Gliocladium virens</name>
    <name type="synonym">Trichoderma virens</name>
    <dbReference type="NCBI Taxonomy" id="413071"/>
    <lineage>
        <taxon>Eukaryota</taxon>
        <taxon>Fungi</taxon>
        <taxon>Dikarya</taxon>
        <taxon>Ascomycota</taxon>
        <taxon>Pezizomycotina</taxon>
        <taxon>Sordariomycetes</taxon>
        <taxon>Hypocreomycetidae</taxon>
        <taxon>Hypocreales</taxon>
        <taxon>Hypocreaceae</taxon>
        <taxon>Trichoderma</taxon>
    </lineage>
</organism>
<sequence length="69" mass="7636">MPFAEGTSVTATVDDGSSYIGTVKSFQNGRYVVEIVKGDVTEVVDVDESKVKEFHMMMSNKSLFNRIGR</sequence>
<dbReference type="Proteomes" id="UP000007115">
    <property type="component" value="Unassembled WGS sequence"/>
</dbReference>
<keyword evidence="2" id="KW-1185">Reference proteome</keyword>
<dbReference type="AlphaFoldDB" id="G9MXG4"/>
<accession>G9MXG4</accession>
<dbReference type="OMA" id="YPTENGS"/>
<evidence type="ECO:0008006" key="3">
    <source>
        <dbReference type="Google" id="ProtNLM"/>
    </source>
</evidence>
<dbReference type="VEuPathDB" id="FungiDB:TRIVIDRAFT_223556"/>
<name>G9MXG4_HYPVG</name>
<reference evidence="1 2" key="1">
    <citation type="journal article" date="2011" name="Genome Biol.">
        <title>Comparative genome sequence analysis underscores mycoparasitism as the ancestral life style of Trichoderma.</title>
        <authorList>
            <person name="Kubicek C.P."/>
            <person name="Herrera-Estrella A."/>
            <person name="Seidl-Seiboth V."/>
            <person name="Martinez D.A."/>
            <person name="Druzhinina I.S."/>
            <person name="Thon M."/>
            <person name="Zeilinger S."/>
            <person name="Casas-Flores S."/>
            <person name="Horwitz B.A."/>
            <person name="Mukherjee P.K."/>
            <person name="Mukherjee M."/>
            <person name="Kredics L."/>
            <person name="Alcaraz L.D."/>
            <person name="Aerts A."/>
            <person name="Antal Z."/>
            <person name="Atanasova L."/>
            <person name="Cervantes-Badillo M.G."/>
            <person name="Challacombe J."/>
            <person name="Chertkov O."/>
            <person name="McCluskey K."/>
            <person name="Coulpier F."/>
            <person name="Deshpande N."/>
            <person name="von Doehren H."/>
            <person name="Ebbole D.J."/>
            <person name="Esquivel-Naranjo E.U."/>
            <person name="Fekete E."/>
            <person name="Flipphi M."/>
            <person name="Glaser F."/>
            <person name="Gomez-Rodriguez E.Y."/>
            <person name="Gruber S."/>
            <person name="Han C."/>
            <person name="Henrissat B."/>
            <person name="Hermosa R."/>
            <person name="Hernandez-Onate M."/>
            <person name="Karaffa L."/>
            <person name="Kosti I."/>
            <person name="Le Crom S."/>
            <person name="Lindquist E."/>
            <person name="Lucas S."/>
            <person name="Luebeck M."/>
            <person name="Luebeck P.S."/>
            <person name="Margeot A."/>
            <person name="Metz B."/>
            <person name="Misra M."/>
            <person name="Nevalainen H."/>
            <person name="Omann M."/>
            <person name="Packer N."/>
            <person name="Perrone G."/>
            <person name="Uresti-Rivera E.E."/>
            <person name="Salamov A."/>
            <person name="Schmoll M."/>
            <person name="Seiboth B."/>
            <person name="Shapiro H."/>
            <person name="Sukno S."/>
            <person name="Tamayo-Ramos J.A."/>
            <person name="Tisch D."/>
            <person name="Wiest A."/>
            <person name="Wilkinson H.H."/>
            <person name="Zhang M."/>
            <person name="Coutinho P.M."/>
            <person name="Kenerley C.M."/>
            <person name="Monte E."/>
            <person name="Baker S.E."/>
            <person name="Grigoriev I.V."/>
        </authorList>
    </citation>
    <scope>NUCLEOTIDE SEQUENCE [LARGE SCALE GENOMIC DNA]</scope>
    <source>
        <strain evidence="2">Gv29-8 / FGSC 10586</strain>
    </source>
</reference>
<dbReference type="RefSeq" id="XP_013955057.1">
    <property type="nucleotide sequence ID" value="XM_014099582.1"/>
</dbReference>
<dbReference type="GeneID" id="25791778"/>
<comment type="caution">
    <text evidence="1">The sequence shown here is derived from an EMBL/GenBank/DDBJ whole genome shotgun (WGS) entry which is preliminary data.</text>
</comment>
<gene>
    <name evidence="1" type="ORF">TRIVIDRAFT_223556</name>
</gene>
<dbReference type="HOGENOM" id="CLU_2776258_0_0_1"/>
<dbReference type="InParanoid" id="G9MXG4"/>
<proteinExistence type="predicted"/>
<dbReference type="OrthoDB" id="4524615at2759"/>
<dbReference type="EMBL" id="ABDF02000077">
    <property type="protein sequence ID" value="EHK20862.1"/>
    <property type="molecule type" value="Genomic_DNA"/>
</dbReference>